<dbReference type="InterPro" id="IPR050250">
    <property type="entry name" value="Macrolide_Exporter_MacB"/>
</dbReference>
<keyword evidence="10" id="KW-0067">ATP-binding</keyword>
<comment type="caution">
    <text evidence="10">The sequence shown here is derived from an EMBL/GenBank/DDBJ whole genome shotgun (WGS) entry which is preliminary data.</text>
</comment>
<dbReference type="AlphaFoldDB" id="A0A1J5SG81"/>
<comment type="subcellular location">
    <subcellularLocation>
        <location evidence="1">Cell membrane</location>
        <topology evidence="1">Multi-pass membrane protein</topology>
    </subcellularLocation>
</comment>
<dbReference type="Pfam" id="PF02687">
    <property type="entry name" value="FtsX"/>
    <property type="match status" value="1"/>
</dbReference>
<dbReference type="InterPro" id="IPR003838">
    <property type="entry name" value="ABC3_permease_C"/>
</dbReference>
<evidence type="ECO:0000313" key="10">
    <source>
        <dbReference type="EMBL" id="OIR07431.1"/>
    </source>
</evidence>
<dbReference type="PANTHER" id="PTHR30572">
    <property type="entry name" value="MEMBRANE COMPONENT OF TRANSPORTER-RELATED"/>
    <property type="match status" value="1"/>
</dbReference>
<keyword evidence="3 7" id="KW-0812">Transmembrane</keyword>
<dbReference type="EC" id="3.6.3.-" evidence="10"/>
<evidence type="ECO:0000256" key="3">
    <source>
        <dbReference type="ARBA" id="ARBA00022692"/>
    </source>
</evidence>
<dbReference type="GO" id="GO:0022857">
    <property type="term" value="F:transmembrane transporter activity"/>
    <property type="evidence" value="ECO:0007669"/>
    <property type="project" value="TreeGrafter"/>
</dbReference>
<name>A0A1J5SG81_9ZZZZ</name>
<accession>A0A1J5SG81</accession>
<evidence type="ECO:0000259" key="8">
    <source>
        <dbReference type="Pfam" id="PF02687"/>
    </source>
</evidence>
<feature type="domain" description="ABC3 transporter permease C-terminal" evidence="8">
    <location>
        <begin position="295"/>
        <end position="409"/>
    </location>
</feature>
<dbReference type="Pfam" id="PF12704">
    <property type="entry name" value="MacB_PCD"/>
    <property type="match status" value="1"/>
</dbReference>
<dbReference type="PANTHER" id="PTHR30572:SF4">
    <property type="entry name" value="ABC TRANSPORTER PERMEASE YTRF"/>
    <property type="match status" value="1"/>
</dbReference>
<protein>
    <submittedName>
        <fullName evidence="10">Macrolide export ATP-binding/permease protein MacB</fullName>
        <ecNumber evidence="10">3.6.3.-</ecNumber>
    </submittedName>
</protein>
<dbReference type="GO" id="GO:0016787">
    <property type="term" value="F:hydrolase activity"/>
    <property type="evidence" value="ECO:0007669"/>
    <property type="project" value="UniProtKB-KW"/>
</dbReference>
<reference evidence="10" key="1">
    <citation type="submission" date="2016-10" db="EMBL/GenBank/DDBJ databases">
        <title>Sequence of Gallionella enrichment culture.</title>
        <authorList>
            <person name="Poehlein A."/>
            <person name="Muehling M."/>
            <person name="Daniel R."/>
        </authorList>
    </citation>
    <scope>NUCLEOTIDE SEQUENCE</scope>
</reference>
<gene>
    <name evidence="10" type="primary">macB_16</name>
    <name evidence="10" type="ORF">GALL_103900</name>
</gene>
<evidence type="ECO:0000259" key="9">
    <source>
        <dbReference type="Pfam" id="PF12704"/>
    </source>
</evidence>
<evidence type="ECO:0000256" key="5">
    <source>
        <dbReference type="ARBA" id="ARBA00023136"/>
    </source>
</evidence>
<dbReference type="GO" id="GO:0005886">
    <property type="term" value="C:plasma membrane"/>
    <property type="evidence" value="ECO:0007669"/>
    <property type="project" value="UniProtKB-SubCell"/>
</dbReference>
<keyword evidence="10" id="KW-0378">Hydrolase</keyword>
<feature type="transmembrane region" description="Helical" evidence="7">
    <location>
        <begin position="337"/>
        <end position="365"/>
    </location>
</feature>
<evidence type="ECO:0000256" key="6">
    <source>
        <dbReference type="ARBA" id="ARBA00038076"/>
    </source>
</evidence>
<keyword evidence="10" id="KW-0547">Nucleotide-binding</keyword>
<feature type="transmembrane region" description="Helical" evidence="7">
    <location>
        <begin position="27"/>
        <end position="50"/>
    </location>
</feature>
<evidence type="ECO:0000256" key="7">
    <source>
        <dbReference type="SAM" id="Phobius"/>
    </source>
</evidence>
<feature type="transmembrane region" description="Helical" evidence="7">
    <location>
        <begin position="289"/>
        <end position="316"/>
    </location>
</feature>
<evidence type="ECO:0000256" key="1">
    <source>
        <dbReference type="ARBA" id="ARBA00004651"/>
    </source>
</evidence>
<keyword evidence="4 7" id="KW-1133">Transmembrane helix</keyword>
<dbReference type="EMBL" id="MLJW01000037">
    <property type="protein sequence ID" value="OIR07431.1"/>
    <property type="molecule type" value="Genomic_DNA"/>
</dbReference>
<dbReference type="GO" id="GO:0005524">
    <property type="term" value="F:ATP binding"/>
    <property type="evidence" value="ECO:0007669"/>
    <property type="project" value="UniProtKB-KW"/>
</dbReference>
<evidence type="ECO:0000256" key="2">
    <source>
        <dbReference type="ARBA" id="ARBA00022475"/>
    </source>
</evidence>
<proteinExistence type="inferred from homology"/>
<feature type="domain" description="MacB-like periplasmic core" evidence="9">
    <location>
        <begin position="26"/>
        <end position="253"/>
    </location>
</feature>
<sequence>MTRLIYEITESFRIAFAQIRANKMRSVLTALGVIIGIVAVTLMGTAISGIDIGFQNSLSMLGNDILYVQKWPWHNVEDWWNYANRPNIRADEAAPLNRIIRGTDHSLLEFAVPVVARMTSIKMGSSEVGNVFTVGTSADYARLSQTDYAEGRMFTDTEAAAGHQVCVLGYDVANALFPGRSPLGSEVRIDGRPFTVIGVLAKQGSFLGLFSFDNQALMPLEAFRKIFSTRRGAELRVKVVDKNRIEDAKEELRGDMRRVRGQLPGERDNFEINGQQAFKAQLDPIKNGIAMAGLFITGLSLFVGAIGIMNITFVSVKERTKEIGTRKALGARRRTILLQFLIEAVSICLIGGAVGMLLAYFMFLAIHLQMPSFPVHFSPGLVVVSILISVATGVFSGFAPAWQASKLDPVVALRYE</sequence>
<dbReference type="InterPro" id="IPR025857">
    <property type="entry name" value="MacB_PCD"/>
</dbReference>
<keyword evidence="5 7" id="KW-0472">Membrane</keyword>
<evidence type="ECO:0000256" key="4">
    <source>
        <dbReference type="ARBA" id="ARBA00022989"/>
    </source>
</evidence>
<comment type="similarity">
    <text evidence="6">Belongs to the ABC-4 integral membrane protein family.</text>
</comment>
<feature type="transmembrane region" description="Helical" evidence="7">
    <location>
        <begin position="377"/>
        <end position="399"/>
    </location>
</feature>
<keyword evidence="2" id="KW-1003">Cell membrane</keyword>
<organism evidence="10">
    <name type="scientific">mine drainage metagenome</name>
    <dbReference type="NCBI Taxonomy" id="410659"/>
    <lineage>
        <taxon>unclassified sequences</taxon>
        <taxon>metagenomes</taxon>
        <taxon>ecological metagenomes</taxon>
    </lineage>
</organism>